<organism evidence="6 7">
    <name type="scientific">Xylanibacter caecicola</name>
    <dbReference type="NCBI Taxonomy" id="2736294"/>
    <lineage>
        <taxon>Bacteria</taxon>
        <taxon>Pseudomonadati</taxon>
        <taxon>Bacteroidota</taxon>
        <taxon>Bacteroidia</taxon>
        <taxon>Bacteroidales</taxon>
        <taxon>Prevotellaceae</taxon>
        <taxon>Xylanibacter</taxon>
    </lineage>
</organism>
<reference evidence="6 7" key="1">
    <citation type="submission" date="2020-05" db="EMBL/GenBank/DDBJ databases">
        <title>Distinct polysaccharide utilization as determinants for interspecies competition between intestinal Prevotella spp.</title>
        <authorList>
            <person name="Galvez E.J.C."/>
            <person name="Iljazovic A."/>
            <person name="Strowig T."/>
        </authorList>
    </citation>
    <scope>NUCLEOTIDE SEQUENCE [LARGE SCALE GENOMIC DNA]</scope>
    <source>
        <strain evidence="6 7">PCHR</strain>
    </source>
</reference>
<dbReference type="Gene3D" id="3.40.50.720">
    <property type="entry name" value="NAD(P)-binding Rossmann-like Domain"/>
    <property type="match status" value="1"/>
</dbReference>
<dbReference type="SUPFAM" id="SSF51735">
    <property type="entry name" value="NAD(P)-binding Rossmann-fold domains"/>
    <property type="match status" value="1"/>
</dbReference>
<evidence type="ECO:0000313" key="6">
    <source>
        <dbReference type="EMBL" id="NPE25744.1"/>
    </source>
</evidence>
<evidence type="ECO:0000259" key="5">
    <source>
        <dbReference type="Pfam" id="PF01370"/>
    </source>
</evidence>
<name>A0ABX2B6L8_9BACT</name>
<keyword evidence="4" id="KW-0456">Lyase</keyword>
<evidence type="ECO:0000256" key="2">
    <source>
        <dbReference type="ARBA" id="ARBA00022793"/>
    </source>
</evidence>
<dbReference type="RefSeq" id="WP_172345209.1">
    <property type="nucleotide sequence ID" value="NZ_CATJFF010000028.1"/>
</dbReference>
<dbReference type="Proteomes" id="UP000820977">
    <property type="component" value="Unassembled WGS sequence"/>
</dbReference>
<evidence type="ECO:0000256" key="4">
    <source>
        <dbReference type="ARBA" id="ARBA00023239"/>
    </source>
</evidence>
<dbReference type="PANTHER" id="PTHR43078:SF6">
    <property type="entry name" value="UDP-GLUCURONIC ACID DECARBOXYLASE 1"/>
    <property type="match status" value="1"/>
</dbReference>
<proteinExistence type="predicted"/>
<protein>
    <submittedName>
        <fullName evidence="6">NAD-dependent epimerase/dehydratase family protein</fullName>
    </submittedName>
</protein>
<evidence type="ECO:0000313" key="7">
    <source>
        <dbReference type="Proteomes" id="UP000820977"/>
    </source>
</evidence>
<dbReference type="InterPro" id="IPR044516">
    <property type="entry name" value="UXS-like"/>
</dbReference>
<keyword evidence="7" id="KW-1185">Reference proteome</keyword>
<comment type="caution">
    <text evidence="6">The sequence shown here is derived from an EMBL/GenBank/DDBJ whole genome shotgun (WGS) entry which is preliminary data.</text>
</comment>
<comment type="cofactor">
    <cofactor evidence="1">
        <name>NAD(+)</name>
        <dbReference type="ChEBI" id="CHEBI:57540"/>
    </cofactor>
</comment>
<evidence type="ECO:0000256" key="1">
    <source>
        <dbReference type="ARBA" id="ARBA00001911"/>
    </source>
</evidence>
<keyword evidence="3" id="KW-0520">NAD</keyword>
<accession>A0ABX2B6L8</accession>
<dbReference type="PANTHER" id="PTHR43078">
    <property type="entry name" value="UDP-GLUCURONIC ACID DECARBOXYLASE-RELATED"/>
    <property type="match status" value="1"/>
</dbReference>
<dbReference type="EMBL" id="JABKKJ010000016">
    <property type="protein sequence ID" value="NPE25744.1"/>
    <property type="molecule type" value="Genomic_DNA"/>
</dbReference>
<dbReference type="InterPro" id="IPR036291">
    <property type="entry name" value="NAD(P)-bd_dom_sf"/>
</dbReference>
<dbReference type="InterPro" id="IPR001509">
    <property type="entry name" value="Epimerase_deHydtase"/>
</dbReference>
<sequence length="354" mass="39438">MDALNNMINNELYIKALHGIADCIETEKSSFLITGATGLIGSVIIDLLMLSNRGGKRNHVFALGRSKEKLKKRFSDYLNEETFHIIEQDICKSLDESVHFDYIIHGASNADPVAYAKYPAETMITNIMGTHNVLEYGRKYPTCRIVVLSTFEVYGNASKDVYRETDTGIIDFNGLRACYPESKRSVELLSCCYFDEYGVNVSIARLSSIYGPTMADNDSKAHAQFLRKALLRKDIVLKSNGEQKRTYTYVLDAVSAILTVLFRGASNECYNVSNEKSIASIAQVAHEVAAIAGQKVVFDVPTDLEAKGFSKPQNCILDNTKLKQLGWTGKYALHEGLKECMDVLSIDAKKHLNQ</sequence>
<evidence type="ECO:0000256" key="3">
    <source>
        <dbReference type="ARBA" id="ARBA00023027"/>
    </source>
</evidence>
<gene>
    <name evidence="6" type="ORF">HPS54_09500</name>
</gene>
<feature type="domain" description="NAD-dependent epimerase/dehydratase" evidence="5">
    <location>
        <begin position="32"/>
        <end position="272"/>
    </location>
</feature>
<dbReference type="Pfam" id="PF01370">
    <property type="entry name" value="Epimerase"/>
    <property type="match status" value="1"/>
</dbReference>
<keyword evidence="2" id="KW-0210">Decarboxylase</keyword>